<keyword evidence="4" id="KW-0732">Signal</keyword>
<dbReference type="EnsemblMetazoa" id="CLYHEMT008858.1">
    <property type="protein sequence ID" value="CLYHEMP008858.1"/>
    <property type="gene ID" value="CLYHEMG008858"/>
</dbReference>
<feature type="region of interest" description="Disordered" evidence="2">
    <location>
        <begin position="316"/>
        <end position="443"/>
    </location>
</feature>
<proteinExistence type="predicted"/>
<feature type="region of interest" description="Disordered" evidence="2">
    <location>
        <begin position="208"/>
        <end position="292"/>
    </location>
</feature>
<evidence type="ECO:0000313" key="7">
    <source>
        <dbReference type="Proteomes" id="UP000594262"/>
    </source>
</evidence>
<dbReference type="Proteomes" id="UP000594262">
    <property type="component" value="Unplaced"/>
</dbReference>
<dbReference type="SUPFAM" id="SSF57196">
    <property type="entry name" value="EGF/Laminin"/>
    <property type="match status" value="1"/>
</dbReference>
<organism evidence="6 7">
    <name type="scientific">Clytia hemisphaerica</name>
    <dbReference type="NCBI Taxonomy" id="252671"/>
    <lineage>
        <taxon>Eukaryota</taxon>
        <taxon>Metazoa</taxon>
        <taxon>Cnidaria</taxon>
        <taxon>Hydrozoa</taxon>
        <taxon>Hydroidolina</taxon>
        <taxon>Leptothecata</taxon>
        <taxon>Obeliida</taxon>
        <taxon>Clytiidae</taxon>
        <taxon>Clytia</taxon>
    </lineage>
</organism>
<keyword evidence="1" id="KW-1015">Disulfide bond</keyword>
<comment type="caution">
    <text evidence="1">Lacks conserved residue(s) required for the propagation of feature annotation.</text>
</comment>
<feature type="compositionally biased region" description="Low complexity" evidence="2">
    <location>
        <begin position="280"/>
        <end position="289"/>
    </location>
</feature>
<evidence type="ECO:0000259" key="5">
    <source>
        <dbReference type="PROSITE" id="PS50026"/>
    </source>
</evidence>
<evidence type="ECO:0000256" key="1">
    <source>
        <dbReference type="PROSITE-ProRule" id="PRU00076"/>
    </source>
</evidence>
<protein>
    <recommendedName>
        <fullName evidence="5">EGF-like domain-containing protein</fullName>
    </recommendedName>
</protein>
<keyword evidence="3" id="KW-0812">Transmembrane</keyword>
<feature type="region of interest" description="Disordered" evidence="2">
    <location>
        <begin position="478"/>
        <end position="511"/>
    </location>
</feature>
<feature type="disulfide bond" evidence="1">
    <location>
        <begin position="73"/>
        <end position="82"/>
    </location>
</feature>
<dbReference type="PROSITE" id="PS50026">
    <property type="entry name" value="EGF_3"/>
    <property type="match status" value="1"/>
</dbReference>
<dbReference type="InterPro" id="IPR000742">
    <property type="entry name" value="EGF"/>
</dbReference>
<feature type="signal peptide" evidence="4">
    <location>
        <begin position="1"/>
        <end position="22"/>
    </location>
</feature>
<accession>A0A7M5UCV5</accession>
<keyword evidence="7" id="KW-1185">Reference proteome</keyword>
<feature type="transmembrane region" description="Helical" evidence="3">
    <location>
        <begin position="93"/>
        <end position="116"/>
    </location>
</feature>
<feature type="compositionally biased region" description="Polar residues" evidence="2">
    <location>
        <begin position="336"/>
        <end position="384"/>
    </location>
</feature>
<feature type="compositionally biased region" description="Basic and acidic residues" evidence="2">
    <location>
        <begin position="218"/>
        <end position="252"/>
    </location>
</feature>
<sequence>MKNFIAYVTVFLVLSIALLVDGRSLKQNHRVKRSGESDAQVTFKLCTANDTFCSGHGQCYQSVDQTTKKICRCDDEYYGPQCENKVDKLMETLVLAVAIFAGVMLIIVIVISLELCRRRRYYEKMKKQLLESRPAEKPTDMYTQRKPSYASSIDEKYDLTPVNGYVKRNSFTPMDDENNQHLKPEMTSPMNKSPKQTKLDEAFVKENQTALDSEDGAEIAKDVSESHEDSSIKSDSDDNKSSDGDRHQERRGRSPTFNNDAGSVTSEAMSLPESERNLIPSPSNQQNPQRPLSENEAYELYLAQRKAQQQQMILPNNGFMAPPQPHHNPQLPQCRKGSSPNVLPSYNPQQRSPLANTPSPNSYNNQVFFNTMQPRTNNTPNLHPQQAGGRRKISTQSNQTARVGAPVSPNRQYEAAKQRQRSPNRANNRGLGQQYNYTDSKGRPLSMTDLRVLEEISRNPGHDRRRARSVEDILALEDRASSEVSVGSGGANNGGRRKRPGMWAQSQGRIK</sequence>
<evidence type="ECO:0000313" key="6">
    <source>
        <dbReference type="EnsemblMetazoa" id="CLYHEMP008858.1"/>
    </source>
</evidence>
<evidence type="ECO:0000256" key="3">
    <source>
        <dbReference type="SAM" id="Phobius"/>
    </source>
</evidence>
<reference evidence="6" key="1">
    <citation type="submission" date="2021-01" db="UniProtKB">
        <authorList>
            <consortium name="EnsemblMetazoa"/>
        </authorList>
    </citation>
    <scope>IDENTIFICATION</scope>
</reference>
<feature type="chain" id="PRO_5029453818" description="EGF-like domain-containing protein" evidence="4">
    <location>
        <begin position="23"/>
        <end position="511"/>
    </location>
</feature>
<keyword evidence="3" id="KW-0472">Membrane</keyword>
<feature type="domain" description="EGF-like" evidence="5">
    <location>
        <begin position="42"/>
        <end position="83"/>
    </location>
</feature>
<feature type="compositionally biased region" description="Polar residues" evidence="2">
    <location>
        <begin position="255"/>
        <end position="268"/>
    </location>
</feature>
<evidence type="ECO:0000256" key="2">
    <source>
        <dbReference type="SAM" id="MobiDB-lite"/>
    </source>
</evidence>
<dbReference type="GeneID" id="136807403"/>
<name>A0A7M5UCV5_9CNID</name>
<feature type="compositionally biased region" description="Polar residues" evidence="2">
    <location>
        <begin position="421"/>
        <end position="439"/>
    </location>
</feature>
<dbReference type="AlphaFoldDB" id="A0A7M5UCV5"/>
<feature type="region of interest" description="Disordered" evidence="2">
    <location>
        <begin position="168"/>
        <end position="196"/>
    </location>
</feature>
<dbReference type="RefSeq" id="XP_066920087.1">
    <property type="nucleotide sequence ID" value="XM_067063986.1"/>
</dbReference>
<keyword evidence="3" id="KW-1133">Transmembrane helix</keyword>
<dbReference type="PROSITE" id="PS00022">
    <property type="entry name" value="EGF_1"/>
    <property type="match status" value="1"/>
</dbReference>
<keyword evidence="1" id="KW-0245">EGF-like domain</keyword>
<dbReference type="Gene3D" id="2.10.25.10">
    <property type="entry name" value="Laminin"/>
    <property type="match status" value="1"/>
</dbReference>
<evidence type="ECO:0000256" key="4">
    <source>
        <dbReference type="SAM" id="SignalP"/>
    </source>
</evidence>